<dbReference type="Proteomes" id="UP000006038">
    <property type="component" value="Chromosome 6"/>
</dbReference>
<sequence length="81" mass="9450">MPRCCLNCFVATRTRSNKWKVTCKESNGRRENMIEFFLRYWRSIITTNPCLSTLHKCFAPSFGHDVQKTLSSAEILFHFGS</sequence>
<proteinExistence type="predicted"/>
<dbReference type="HOGENOM" id="CLU_2577692_0_0_1"/>
<evidence type="ECO:0000313" key="2">
    <source>
        <dbReference type="Proteomes" id="UP000006038"/>
    </source>
</evidence>
<protein>
    <submittedName>
        <fullName evidence="1">Uncharacterized protein</fullName>
    </submittedName>
</protein>
<reference evidence="1" key="1">
    <citation type="journal article" date="2013" name="Nat. Commun.">
        <title>Whole-genome sequencing of Oryza brachyantha reveals mechanisms underlying Oryza genome evolution.</title>
        <authorList>
            <person name="Chen J."/>
            <person name="Huang Q."/>
            <person name="Gao D."/>
            <person name="Wang J."/>
            <person name="Lang Y."/>
            <person name="Liu T."/>
            <person name="Li B."/>
            <person name="Bai Z."/>
            <person name="Luis Goicoechea J."/>
            <person name="Liang C."/>
            <person name="Chen C."/>
            <person name="Zhang W."/>
            <person name="Sun S."/>
            <person name="Liao Y."/>
            <person name="Zhang X."/>
            <person name="Yang L."/>
            <person name="Song C."/>
            <person name="Wang M."/>
            <person name="Shi J."/>
            <person name="Liu G."/>
            <person name="Liu J."/>
            <person name="Zhou H."/>
            <person name="Zhou W."/>
            <person name="Yu Q."/>
            <person name="An N."/>
            <person name="Chen Y."/>
            <person name="Cai Q."/>
            <person name="Wang B."/>
            <person name="Liu B."/>
            <person name="Min J."/>
            <person name="Huang Y."/>
            <person name="Wu H."/>
            <person name="Li Z."/>
            <person name="Zhang Y."/>
            <person name="Yin Y."/>
            <person name="Song W."/>
            <person name="Jiang J."/>
            <person name="Jackson S.A."/>
            <person name="Wing R.A."/>
            <person name="Wang J."/>
            <person name="Chen M."/>
        </authorList>
    </citation>
    <scope>NUCLEOTIDE SEQUENCE [LARGE SCALE GENOMIC DNA]</scope>
    <source>
        <strain evidence="1">cv. IRGC 101232</strain>
    </source>
</reference>
<dbReference type="Gramene" id="OB06G22760.1">
    <property type="protein sequence ID" value="OB06G22760.1"/>
    <property type="gene ID" value="OB06G22760"/>
</dbReference>
<organism evidence="1">
    <name type="scientific">Oryza brachyantha</name>
    <name type="common">malo sina</name>
    <dbReference type="NCBI Taxonomy" id="4533"/>
    <lineage>
        <taxon>Eukaryota</taxon>
        <taxon>Viridiplantae</taxon>
        <taxon>Streptophyta</taxon>
        <taxon>Embryophyta</taxon>
        <taxon>Tracheophyta</taxon>
        <taxon>Spermatophyta</taxon>
        <taxon>Magnoliopsida</taxon>
        <taxon>Liliopsida</taxon>
        <taxon>Poales</taxon>
        <taxon>Poaceae</taxon>
        <taxon>BOP clade</taxon>
        <taxon>Oryzoideae</taxon>
        <taxon>Oryzeae</taxon>
        <taxon>Oryzinae</taxon>
        <taxon>Oryza</taxon>
    </lineage>
</organism>
<evidence type="ECO:0000313" key="1">
    <source>
        <dbReference type="EnsemblPlants" id="OB06G22760.1"/>
    </source>
</evidence>
<keyword evidence="2" id="KW-1185">Reference proteome</keyword>
<dbReference type="EnsemblPlants" id="OB06G22760.1">
    <property type="protein sequence ID" value="OB06G22760.1"/>
    <property type="gene ID" value="OB06G22760"/>
</dbReference>
<dbReference type="AlphaFoldDB" id="J3ME32"/>
<name>J3ME32_ORYBR</name>
<reference evidence="1" key="2">
    <citation type="submission" date="2013-04" db="UniProtKB">
        <authorList>
            <consortium name="EnsemblPlants"/>
        </authorList>
    </citation>
    <scope>IDENTIFICATION</scope>
</reference>
<accession>J3ME32</accession>